<keyword evidence="6 10" id="KW-0915">Sodium</keyword>
<feature type="transmembrane region" description="Helical" evidence="10">
    <location>
        <begin position="30"/>
        <end position="49"/>
    </location>
</feature>
<evidence type="ECO:0000313" key="12">
    <source>
        <dbReference type="EMBL" id="RWX77238.1"/>
    </source>
</evidence>
<proteinExistence type="inferred from homology"/>
<evidence type="ECO:0000256" key="3">
    <source>
        <dbReference type="ARBA" id="ARBA00022475"/>
    </source>
</evidence>
<protein>
    <submittedName>
        <fullName evidence="12">Na+/H+ antiporter</fullName>
    </submittedName>
</protein>
<evidence type="ECO:0000256" key="8">
    <source>
        <dbReference type="ARBA" id="ARBA00023136"/>
    </source>
</evidence>
<feature type="domain" description="Cation/H+ exchanger transmembrane" evidence="11">
    <location>
        <begin position="14"/>
        <end position="418"/>
    </location>
</feature>
<dbReference type="Gene3D" id="6.10.140.1330">
    <property type="match status" value="1"/>
</dbReference>
<keyword evidence="2 10" id="KW-0813">Transport</keyword>
<evidence type="ECO:0000256" key="5">
    <source>
        <dbReference type="ARBA" id="ARBA00022989"/>
    </source>
</evidence>
<evidence type="ECO:0000256" key="10">
    <source>
        <dbReference type="RuleBase" id="RU366002"/>
    </source>
</evidence>
<name>A0A444LGC6_9HYPH</name>
<dbReference type="PANTHER" id="PTHR10110:SF86">
    <property type="entry name" value="SODIUM_HYDROGEN EXCHANGER 7"/>
    <property type="match status" value="1"/>
</dbReference>
<accession>A0A444LGC6</accession>
<feature type="transmembrane region" description="Helical" evidence="10">
    <location>
        <begin position="358"/>
        <end position="382"/>
    </location>
</feature>
<feature type="transmembrane region" description="Helical" evidence="10">
    <location>
        <begin position="183"/>
        <end position="204"/>
    </location>
</feature>
<dbReference type="GO" id="GO:0051453">
    <property type="term" value="P:regulation of intracellular pH"/>
    <property type="evidence" value="ECO:0007669"/>
    <property type="project" value="TreeGrafter"/>
</dbReference>
<evidence type="ECO:0000256" key="6">
    <source>
        <dbReference type="ARBA" id="ARBA00023053"/>
    </source>
</evidence>
<keyword evidence="5 10" id="KW-1133">Transmembrane helix</keyword>
<dbReference type="OrthoDB" id="9809206at2"/>
<dbReference type="RefSeq" id="WP_128444151.1">
    <property type="nucleotide sequence ID" value="NZ_SBIP01000003.1"/>
</dbReference>
<feature type="transmembrane region" description="Helical" evidence="10">
    <location>
        <begin position="271"/>
        <end position="292"/>
    </location>
</feature>
<comment type="function">
    <text evidence="10">Na(+)/H(+) antiporter that extrudes sodium in exchange for external protons.</text>
</comment>
<dbReference type="GO" id="GO:0098719">
    <property type="term" value="P:sodium ion import across plasma membrane"/>
    <property type="evidence" value="ECO:0007669"/>
    <property type="project" value="TreeGrafter"/>
</dbReference>
<keyword evidence="7 10" id="KW-0406">Ion transport</keyword>
<dbReference type="GO" id="GO:0015386">
    <property type="term" value="F:potassium:proton antiporter activity"/>
    <property type="evidence" value="ECO:0007669"/>
    <property type="project" value="TreeGrafter"/>
</dbReference>
<keyword evidence="3" id="KW-1003">Cell membrane</keyword>
<dbReference type="InterPro" id="IPR006153">
    <property type="entry name" value="Cation/H_exchanger_TM"/>
</dbReference>
<dbReference type="GO" id="GO:0015385">
    <property type="term" value="F:sodium:proton antiporter activity"/>
    <property type="evidence" value="ECO:0007669"/>
    <property type="project" value="InterPro"/>
</dbReference>
<keyword evidence="9 10" id="KW-0739">Sodium transport</keyword>
<feature type="transmembrane region" description="Helical" evidence="10">
    <location>
        <begin position="6"/>
        <end position="23"/>
    </location>
</feature>
<dbReference type="InterPro" id="IPR004705">
    <property type="entry name" value="Cation/H_exchanger_CPA1_bac"/>
</dbReference>
<feature type="transmembrane region" description="Helical" evidence="10">
    <location>
        <begin position="113"/>
        <end position="135"/>
    </location>
</feature>
<dbReference type="Pfam" id="PF00999">
    <property type="entry name" value="Na_H_Exchanger"/>
    <property type="match status" value="1"/>
</dbReference>
<dbReference type="PANTHER" id="PTHR10110">
    <property type="entry name" value="SODIUM/HYDROGEN EXCHANGER"/>
    <property type="match status" value="1"/>
</dbReference>
<dbReference type="AlphaFoldDB" id="A0A444LGC6"/>
<sequence length="546" mass="58819">MESVGIALILLVAVVLSGTLSRLSPVAIPLPLIQIALGVLIATVFGAGVELQPEVFFLLFLPPLLFLDGWRIPKEGLFRDRAVILELALGLVVLTVLGVGVLIKWMIPSMPLPVAFALAAIVSPTDPIAVSAIAARVPIPKRLMHILEGESLLNDASGLVCMQLAVAAALTGVFSLTSAFGTFLWLAIGGIAIGAGVTLVVTKVKDYVSHKLGEEPGSQILISLLIPFGAYLLAEHFHCSGILAAVAAGIAMSYAEQTGQALGVTRVRRGAVWDTMQFALNGIIFVLFGEQLPKIISGAAKVVTETGHMHPAWLLGYVLAINIALGLLRFAWVWVSLRFTLFRAARQGRTMYKPHWRLLAATSLAGVRGAITLAGILTLPLAMNDGTPFPARDLAIFLAAGVIVFSLIAASISLPFLLHNLELPPEPSARQEEDIARIAAAEAAIRAIEKHQHALGQGRTDADIYSDVGARLMELYRRRIEGSKTGDDAETARMMADVDRRLRLAALRAERDEFFRLGRTRVVSDEIIRRLVREIDLAEARYNLSS</sequence>
<evidence type="ECO:0000256" key="9">
    <source>
        <dbReference type="ARBA" id="ARBA00023201"/>
    </source>
</evidence>
<dbReference type="NCBIfam" id="TIGR00831">
    <property type="entry name" value="a_cpa1"/>
    <property type="match status" value="1"/>
</dbReference>
<keyword evidence="13" id="KW-1185">Reference proteome</keyword>
<evidence type="ECO:0000256" key="4">
    <source>
        <dbReference type="ARBA" id="ARBA00022692"/>
    </source>
</evidence>
<reference evidence="12 13" key="1">
    <citation type="submission" date="2019-01" db="EMBL/GenBank/DDBJ databases">
        <title>The draft genome of Rhizobium sp. 24NR.</title>
        <authorList>
            <person name="Liu L."/>
            <person name="Liang L."/>
            <person name="Shi S."/>
            <person name="Xu L."/>
            <person name="Wang X."/>
            <person name="Li L."/>
            <person name="Zhang X."/>
        </authorList>
    </citation>
    <scope>NUCLEOTIDE SEQUENCE [LARGE SCALE GENOMIC DNA]</scope>
    <source>
        <strain evidence="12 13">24NR</strain>
    </source>
</reference>
<dbReference type="GO" id="GO:0005886">
    <property type="term" value="C:plasma membrane"/>
    <property type="evidence" value="ECO:0007669"/>
    <property type="project" value="UniProtKB-SubCell"/>
</dbReference>
<comment type="caution">
    <text evidence="12">The sequence shown here is derived from an EMBL/GenBank/DDBJ whole genome shotgun (WGS) entry which is preliminary data.</text>
</comment>
<evidence type="ECO:0000259" key="11">
    <source>
        <dbReference type="Pfam" id="PF00999"/>
    </source>
</evidence>
<evidence type="ECO:0000256" key="1">
    <source>
        <dbReference type="ARBA" id="ARBA00004651"/>
    </source>
</evidence>
<gene>
    <name evidence="12" type="ORF">EPK99_16500</name>
</gene>
<feature type="transmembrane region" description="Helical" evidence="10">
    <location>
        <begin position="312"/>
        <end position="337"/>
    </location>
</feature>
<dbReference type="EMBL" id="SBIP01000003">
    <property type="protein sequence ID" value="RWX77238.1"/>
    <property type="molecule type" value="Genomic_DNA"/>
</dbReference>
<organism evidence="12 13">
    <name type="scientific">Neorhizobium lilium</name>
    <dbReference type="NCBI Taxonomy" id="2503024"/>
    <lineage>
        <taxon>Bacteria</taxon>
        <taxon>Pseudomonadati</taxon>
        <taxon>Pseudomonadota</taxon>
        <taxon>Alphaproteobacteria</taxon>
        <taxon>Hyphomicrobiales</taxon>
        <taxon>Rhizobiaceae</taxon>
        <taxon>Rhizobium/Agrobacterium group</taxon>
        <taxon>Neorhizobium</taxon>
    </lineage>
</organism>
<dbReference type="Proteomes" id="UP000287687">
    <property type="component" value="Unassembled WGS sequence"/>
</dbReference>
<evidence type="ECO:0000256" key="7">
    <source>
        <dbReference type="ARBA" id="ARBA00023065"/>
    </source>
</evidence>
<comment type="subcellular location">
    <subcellularLocation>
        <location evidence="10">Cell inner membrane</location>
        <topology evidence="10">Multi-pass membrane protein</topology>
    </subcellularLocation>
    <subcellularLocation>
        <location evidence="1">Cell membrane</location>
        <topology evidence="1">Multi-pass membrane protein</topology>
    </subcellularLocation>
</comment>
<keyword evidence="10" id="KW-0997">Cell inner membrane</keyword>
<feature type="transmembrane region" description="Helical" evidence="10">
    <location>
        <begin position="84"/>
        <end position="107"/>
    </location>
</feature>
<feature type="transmembrane region" description="Helical" evidence="10">
    <location>
        <begin position="156"/>
        <end position="177"/>
    </location>
</feature>
<dbReference type="InterPro" id="IPR018422">
    <property type="entry name" value="Cation/H_exchanger_CPA1"/>
</dbReference>
<evidence type="ECO:0000256" key="2">
    <source>
        <dbReference type="ARBA" id="ARBA00022448"/>
    </source>
</evidence>
<keyword evidence="10" id="KW-0050">Antiport</keyword>
<keyword evidence="8 10" id="KW-0472">Membrane</keyword>
<comment type="similarity">
    <text evidence="10">Belongs to the monovalent cation:proton antiporter 1 (CPA1) transporter (TC 2.A.36) family.</text>
</comment>
<feature type="transmembrane region" description="Helical" evidence="10">
    <location>
        <begin position="394"/>
        <end position="418"/>
    </location>
</feature>
<evidence type="ECO:0000313" key="13">
    <source>
        <dbReference type="Proteomes" id="UP000287687"/>
    </source>
</evidence>
<keyword evidence="4 10" id="KW-0812">Transmembrane</keyword>
<feature type="transmembrane region" description="Helical" evidence="10">
    <location>
        <begin position="55"/>
        <end position="72"/>
    </location>
</feature>